<proteinExistence type="predicted"/>
<reference evidence="1 2" key="1">
    <citation type="submission" date="2022-04" db="EMBL/GenBank/DDBJ databases">
        <title>Chromosome-level reference genomes for two strains of Caenorhabditis briggsae: an improved platform for comparative genomics.</title>
        <authorList>
            <person name="Stevens L."/>
            <person name="Andersen E."/>
        </authorList>
    </citation>
    <scope>NUCLEOTIDE SEQUENCE [LARGE SCALE GENOMIC DNA]</scope>
    <source>
        <strain evidence="1">VX34</strain>
        <tissue evidence="1">Whole-organism</tissue>
    </source>
</reference>
<dbReference type="AlphaFoldDB" id="A0AAE9EUU8"/>
<dbReference type="Proteomes" id="UP000829354">
    <property type="component" value="Chromosome IV"/>
</dbReference>
<evidence type="ECO:0000313" key="1">
    <source>
        <dbReference type="EMBL" id="UMM29112.1"/>
    </source>
</evidence>
<name>A0AAE9EUU8_CAEBR</name>
<accession>A0AAE9EUU8</accession>
<keyword evidence="2" id="KW-1185">Reference proteome</keyword>
<evidence type="ECO:0000313" key="2">
    <source>
        <dbReference type="Proteomes" id="UP000829354"/>
    </source>
</evidence>
<organism evidence="1 2">
    <name type="scientific">Caenorhabditis briggsae</name>
    <dbReference type="NCBI Taxonomy" id="6238"/>
    <lineage>
        <taxon>Eukaryota</taxon>
        <taxon>Metazoa</taxon>
        <taxon>Ecdysozoa</taxon>
        <taxon>Nematoda</taxon>
        <taxon>Chromadorea</taxon>
        <taxon>Rhabditida</taxon>
        <taxon>Rhabditina</taxon>
        <taxon>Rhabditomorpha</taxon>
        <taxon>Rhabditoidea</taxon>
        <taxon>Rhabditidae</taxon>
        <taxon>Peloderinae</taxon>
        <taxon>Caenorhabditis</taxon>
    </lineage>
</organism>
<sequence length="89" mass="10176">MIHNGSSSLQLLEFHVPMFQPVQCQPDVFIKTKQGSLQLKNQDSARSKAQKKVTCYDNTSDQPGLVYLLLYINTYVTNHQAYEPGRIIF</sequence>
<protein>
    <submittedName>
        <fullName evidence="1">Uncharacterized protein</fullName>
    </submittedName>
</protein>
<dbReference type="EMBL" id="CP092623">
    <property type="protein sequence ID" value="UMM29112.1"/>
    <property type="molecule type" value="Genomic_DNA"/>
</dbReference>
<gene>
    <name evidence="1" type="ORF">L5515_011636</name>
</gene>